<protein>
    <submittedName>
        <fullName evidence="1">Uncharacterized protein</fullName>
    </submittedName>
</protein>
<comment type="caution">
    <text evidence="1">The sequence shown here is derived from an EMBL/GenBank/DDBJ whole genome shotgun (WGS) entry which is preliminary data.</text>
</comment>
<accession>A0A397IYB1</accession>
<evidence type="ECO:0000313" key="1">
    <source>
        <dbReference type="EMBL" id="RHZ77640.1"/>
    </source>
</evidence>
<proteinExistence type="predicted"/>
<dbReference type="EMBL" id="PQFF01000164">
    <property type="protein sequence ID" value="RHZ77640.1"/>
    <property type="molecule type" value="Genomic_DNA"/>
</dbReference>
<gene>
    <name evidence="1" type="ORF">Glove_174g129</name>
</gene>
<sequence>MSINPIKKFFNKIKPNKKNKNEFSTKRDEHYPDRTDRKDRFIVDFTYYDDSDALLVEFTREPEDICDEATGYLLVCFNDIGKIVSIRIASPSKYIRGIASEKPSFTLNPTYDEEFDMFKINFTDSVPMTIFRKTEVEGVELELDNEGRLVTLLFHNASNKMSNISKTSV</sequence>
<evidence type="ECO:0000313" key="2">
    <source>
        <dbReference type="Proteomes" id="UP000266861"/>
    </source>
</evidence>
<dbReference type="OrthoDB" id="532890at2759"/>
<dbReference type="Proteomes" id="UP000266861">
    <property type="component" value="Unassembled WGS sequence"/>
</dbReference>
<keyword evidence="2" id="KW-1185">Reference proteome</keyword>
<dbReference type="AlphaFoldDB" id="A0A397IYB1"/>
<reference evidence="1 2" key="1">
    <citation type="submission" date="2018-08" db="EMBL/GenBank/DDBJ databases">
        <title>Genome and evolution of the arbuscular mycorrhizal fungus Diversispora epigaea (formerly Glomus versiforme) and its bacterial endosymbionts.</title>
        <authorList>
            <person name="Sun X."/>
            <person name="Fei Z."/>
            <person name="Harrison M."/>
        </authorList>
    </citation>
    <scope>NUCLEOTIDE SEQUENCE [LARGE SCALE GENOMIC DNA]</scope>
    <source>
        <strain evidence="1 2">IT104</strain>
    </source>
</reference>
<name>A0A397IYB1_9GLOM</name>
<organism evidence="1 2">
    <name type="scientific">Diversispora epigaea</name>
    <dbReference type="NCBI Taxonomy" id="1348612"/>
    <lineage>
        <taxon>Eukaryota</taxon>
        <taxon>Fungi</taxon>
        <taxon>Fungi incertae sedis</taxon>
        <taxon>Mucoromycota</taxon>
        <taxon>Glomeromycotina</taxon>
        <taxon>Glomeromycetes</taxon>
        <taxon>Diversisporales</taxon>
        <taxon>Diversisporaceae</taxon>
        <taxon>Diversispora</taxon>
    </lineage>
</organism>